<evidence type="ECO:0000313" key="3">
    <source>
        <dbReference type="EMBL" id="KIK64021.1"/>
    </source>
</evidence>
<feature type="coiled-coil region" evidence="1">
    <location>
        <begin position="56"/>
        <end position="87"/>
    </location>
</feature>
<organism evidence="3 4">
    <name type="scientific">Collybiopsis luxurians FD-317 M1</name>
    <dbReference type="NCBI Taxonomy" id="944289"/>
    <lineage>
        <taxon>Eukaryota</taxon>
        <taxon>Fungi</taxon>
        <taxon>Dikarya</taxon>
        <taxon>Basidiomycota</taxon>
        <taxon>Agaricomycotina</taxon>
        <taxon>Agaricomycetes</taxon>
        <taxon>Agaricomycetidae</taxon>
        <taxon>Agaricales</taxon>
        <taxon>Marasmiineae</taxon>
        <taxon>Omphalotaceae</taxon>
        <taxon>Collybiopsis</taxon>
        <taxon>Collybiopsis luxurians</taxon>
    </lineage>
</organism>
<dbReference type="OrthoDB" id="10652563at2759"/>
<name>A0A0D0C7A3_9AGAR</name>
<sequence>MELETARAALIEQGQKLQDEQTKVKRLEECANFLRNGANEVRELLETERIKGVGEQEEHERQRAALISSLNEKNAEVEQLKKELDARQPPRNVEELSSALLYQQDKTASLEKENLKLVASNNYLIIHFSEMKETIESNASEIQTLRKARDDKEAELTVLHSKLDGQKETATRRANEIAELMMELRSQDTIQLRQRKCINDLNNDIAELNASVESHKSQISALETEKASLQKDLRHSNTRCSSFRVEVEARKTDAETMKGKMTRQREEIDAQAQKMEKLEQHLMKVRLENSMLLLEKKSLESQVADRDAHCNEKTKELKTVRFVLSADIDNLSSQVQNLQKELEKAKQKNITLASDNRSLENRVADQDEKIASWKARRDRKKSELNTVRSTLSAEIDETQNKVQDLQKELKKAKQENATLLSQNKSLKTQLAGQNDTIELWSKEQKNKNANIFRDASGWTNQQERPRSNYGTSTGIYISSQN</sequence>
<accession>A0A0D0C7A3</accession>
<keyword evidence="4" id="KW-1185">Reference proteome</keyword>
<feature type="region of interest" description="Disordered" evidence="2">
    <location>
        <begin position="453"/>
        <end position="481"/>
    </location>
</feature>
<gene>
    <name evidence="3" type="ORF">GYMLUDRAFT_427526</name>
</gene>
<feature type="coiled-coil region" evidence="1">
    <location>
        <begin position="321"/>
        <end position="429"/>
    </location>
</feature>
<feature type="compositionally biased region" description="Polar residues" evidence="2">
    <location>
        <begin position="457"/>
        <end position="481"/>
    </location>
</feature>
<dbReference type="AlphaFoldDB" id="A0A0D0C7A3"/>
<proteinExistence type="predicted"/>
<dbReference type="EMBL" id="KN834762">
    <property type="protein sequence ID" value="KIK64021.1"/>
    <property type="molecule type" value="Genomic_DNA"/>
</dbReference>
<evidence type="ECO:0000256" key="1">
    <source>
        <dbReference type="SAM" id="Coils"/>
    </source>
</evidence>
<dbReference type="Gene3D" id="1.10.287.1490">
    <property type="match status" value="1"/>
</dbReference>
<protein>
    <submittedName>
        <fullName evidence="3">Uncharacterized protein</fullName>
    </submittedName>
</protein>
<keyword evidence="1" id="KW-0175">Coiled coil</keyword>
<reference evidence="3 4" key="1">
    <citation type="submission" date="2014-04" db="EMBL/GenBank/DDBJ databases">
        <title>Evolutionary Origins and Diversification of the Mycorrhizal Mutualists.</title>
        <authorList>
            <consortium name="DOE Joint Genome Institute"/>
            <consortium name="Mycorrhizal Genomics Consortium"/>
            <person name="Kohler A."/>
            <person name="Kuo A."/>
            <person name="Nagy L.G."/>
            <person name="Floudas D."/>
            <person name="Copeland A."/>
            <person name="Barry K.W."/>
            <person name="Cichocki N."/>
            <person name="Veneault-Fourrey C."/>
            <person name="LaButti K."/>
            <person name="Lindquist E.A."/>
            <person name="Lipzen A."/>
            <person name="Lundell T."/>
            <person name="Morin E."/>
            <person name="Murat C."/>
            <person name="Riley R."/>
            <person name="Ohm R."/>
            <person name="Sun H."/>
            <person name="Tunlid A."/>
            <person name="Henrissat B."/>
            <person name="Grigoriev I.V."/>
            <person name="Hibbett D.S."/>
            <person name="Martin F."/>
        </authorList>
    </citation>
    <scope>NUCLEOTIDE SEQUENCE [LARGE SCALE GENOMIC DNA]</scope>
    <source>
        <strain evidence="3 4">FD-317 M1</strain>
    </source>
</reference>
<dbReference type="HOGENOM" id="CLU_567472_0_0_1"/>
<feature type="coiled-coil region" evidence="1">
    <location>
        <begin position="135"/>
        <end position="295"/>
    </location>
</feature>
<dbReference type="Proteomes" id="UP000053593">
    <property type="component" value="Unassembled WGS sequence"/>
</dbReference>
<dbReference type="Gene3D" id="1.20.5.340">
    <property type="match status" value="1"/>
</dbReference>
<evidence type="ECO:0000313" key="4">
    <source>
        <dbReference type="Proteomes" id="UP000053593"/>
    </source>
</evidence>
<evidence type="ECO:0000256" key="2">
    <source>
        <dbReference type="SAM" id="MobiDB-lite"/>
    </source>
</evidence>